<dbReference type="OMA" id="MAQACIS"/>
<keyword evidence="2" id="KW-0732">Signal</keyword>
<evidence type="ECO:0000256" key="1">
    <source>
        <dbReference type="SAM" id="Phobius"/>
    </source>
</evidence>
<dbReference type="EMBL" id="NKQK01000008">
    <property type="protein sequence ID" value="PSS24472.1"/>
    <property type="molecule type" value="Genomic_DNA"/>
</dbReference>
<dbReference type="PANTHER" id="PTHR33659">
    <property type="entry name" value="PROTEIN, PUTATIVE-RELATED-RELATED"/>
    <property type="match status" value="1"/>
</dbReference>
<accession>A0A2R6RA80</accession>
<evidence type="ECO:0000313" key="4">
    <source>
        <dbReference type="Proteomes" id="UP000241394"/>
    </source>
</evidence>
<keyword evidence="1" id="KW-1133">Transmembrane helix</keyword>
<gene>
    <name evidence="3" type="ORF">CEY00_Acc09313</name>
</gene>
<dbReference type="Gramene" id="PSS24472">
    <property type="protein sequence ID" value="PSS24472"/>
    <property type="gene ID" value="CEY00_Acc09313"/>
</dbReference>
<keyword evidence="4" id="KW-1185">Reference proteome</keyword>
<dbReference type="PANTHER" id="PTHR33659:SF11">
    <property type="entry name" value="TRANSMEMBRANE PROTEIN"/>
    <property type="match status" value="1"/>
</dbReference>
<dbReference type="AlphaFoldDB" id="A0A2R6RA80"/>
<feature type="transmembrane region" description="Helical" evidence="1">
    <location>
        <begin position="44"/>
        <end position="68"/>
    </location>
</feature>
<reference evidence="4" key="2">
    <citation type="journal article" date="2018" name="BMC Genomics">
        <title>A manually annotated Actinidia chinensis var. chinensis (kiwifruit) genome highlights the challenges associated with draft genomes and gene prediction in plants.</title>
        <authorList>
            <person name="Pilkington S.M."/>
            <person name="Crowhurst R."/>
            <person name="Hilario E."/>
            <person name="Nardozza S."/>
            <person name="Fraser L."/>
            <person name="Peng Y."/>
            <person name="Gunaseelan K."/>
            <person name="Simpson R."/>
            <person name="Tahir J."/>
            <person name="Deroles S.C."/>
            <person name="Templeton K."/>
            <person name="Luo Z."/>
            <person name="Davy M."/>
            <person name="Cheng C."/>
            <person name="McNeilage M."/>
            <person name="Scaglione D."/>
            <person name="Liu Y."/>
            <person name="Zhang Q."/>
            <person name="Datson P."/>
            <person name="De Silva N."/>
            <person name="Gardiner S.E."/>
            <person name="Bassett H."/>
            <person name="Chagne D."/>
            <person name="McCallum J."/>
            <person name="Dzierzon H."/>
            <person name="Deng C."/>
            <person name="Wang Y.Y."/>
            <person name="Barron L."/>
            <person name="Manako K."/>
            <person name="Bowen J."/>
            <person name="Foster T.M."/>
            <person name="Erridge Z.A."/>
            <person name="Tiffin H."/>
            <person name="Waite C.N."/>
            <person name="Davies K.M."/>
            <person name="Grierson E.P."/>
            <person name="Laing W.A."/>
            <person name="Kirk R."/>
            <person name="Chen X."/>
            <person name="Wood M."/>
            <person name="Montefiori M."/>
            <person name="Brummell D.A."/>
            <person name="Schwinn K.E."/>
            <person name="Catanach A."/>
            <person name="Fullerton C."/>
            <person name="Li D."/>
            <person name="Meiyalaghan S."/>
            <person name="Nieuwenhuizen N."/>
            <person name="Read N."/>
            <person name="Prakash R."/>
            <person name="Hunter D."/>
            <person name="Zhang H."/>
            <person name="McKenzie M."/>
            <person name="Knabel M."/>
            <person name="Harris A."/>
            <person name="Allan A.C."/>
            <person name="Gleave A."/>
            <person name="Chen A."/>
            <person name="Janssen B.J."/>
            <person name="Plunkett B."/>
            <person name="Ampomah-Dwamena C."/>
            <person name="Voogd C."/>
            <person name="Leif D."/>
            <person name="Lafferty D."/>
            <person name="Souleyre E.J.F."/>
            <person name="Varkonyi-Gasic E."/>
            <person name="Gambi F."/>
            <person name="Hanley J."/>
            <person name="Yao J.L."/>
            <person name="Cheung J."/>
            <person name="David K.M."/>
            <person name="Warren B."/>
            <person name="Marsh K."/>
            <person name="Snowden K.C."/>
            <person name="Lin-Wang K."/>
            <person name="Brian L."/>
            <person name="Martinez-Sanchez M."/>
            <person name="Wang M."/>
            <person name="Ileperuma N."/>
            <person name="Macnee N."/>
            <person name="Campin R."/>
            <person name="McAtee P."/>
            <person name="Drummond R.S.M."/>
            <person name="Espley R.V."/>
            <person name="Ireland H.S."/>
            <person name="Wu R."/>
            <person name="Atkinson R.G."/>
            <person name="Karunairetnam S."/>
            <person name="Bulley S."/>
            <person name="Chunkath S."/>
            <person name="Hanley Z."/>
            <person name="Storey R."/>
            <person name="Thrimawithana A.H."/>
            <person name="Thomson S."/>
            <person name="David C."/>
            <person name="Testolin R."/>
            <person name="Huang H."/>
            <person name="Hellens R.P."/>
            <person name="Schaffer R.J."/>
        </authorList>
    </citation>
    <scope>NUCLEOTIDE SEQUENCE [LARGE SCALE GENOMIC DNA]</scope>
    <source>
        <strain evidence="4">cv. Red5</strain>
    </source>
</reference>
<feature type="chain" id="PRO_5015327441" evidence="2">
    <location>
        <begin position="29"/>
        <end position="70"/>
    </location>
</feature>
<evidence type="ECO:0000313" key="3">
    <source>
        <dbReference type="EMBL" id="PSS24472.1"/>
    </source>
</evidence>
<proteinExistence type="predicted"/>
<feature type="signal peptide" evidence="2">
    <location>
        <begin position="1"/>
        <end position="28"/>
    </location>
</feature>
<reference evidence="3 4" key="1">
    <citation type="submission" date="2017-07" db="EMBL/GenBank/DDBJ databases">
        <title>An improved, manually edited Actinidia chinensis var. chinensis (kiwifruit) genome highlights the challenges associated with draft genomes and gene prediction in plants.</title>
        <authorList>
            <person name="Pilkington S."/>
            <person name="Crowhurst R."/>
            <person name="Hilario E."/>
            <person name="Nardozza S."/>
            <person name="Fraser L."/>
            <person name="Peng Y."/>
            <person name="Gunaseelan K."/>
            <person name="Simpson R."/>
            <person name="Tahir J."/>
            <person name="Deroles S."/>
            <person name="Templeton K."/>
            <person name="Luo Z."/>
            <person name="Davy M."/>
            <person name="Cheng C."/>
            <person name="Mcneilage M."/>
            <person name="Scaglione D."/>
            <person name="Liu Y."/>
            <person name="Zhang Q."/>
            <person name="Datson P."/>
            <person name="De Silva N."/>
            <person name="Gardiner S."/>
            <person name="Bassett H."/>
            <person name="Chagne D."/>
            <person name="Mccallum J."/>
            <person name="Dzierzon H."/>
            <person name="Deng C."/>
            <person name="Wang Y.-Y."/>
            <person name="Barron N."/>
            <person name="Manako K."/>
            <person name="Bowen J."/>
            <person name="Foster T."/>
            <person name="Erridge Z."/>
            <person name="Tiffin H."/>
            <person name="Waite C."/>
            <person name="Davies K."/>
            <person name="Grierson E."/>
            <person name="Laing W."/>
            <person name="Kirk R."/>
            <person name="Chen X."/>
            <person name="Wood M."/>
            <person name="Montefiori M."/>
            <person name="Brummell D."/>
            <person name="Schwinn K."/>
            <person name="Catanach A."/>
            <person name="Fullerton C."/>
            <person name="Li D."/>
            <person name="Meiyalaghan S."/>
            <person name="Nieuwenhuizen N."/>
            <person name="Read N."/>
            <person name="Prakash R."/>
            <person name="Hunter D."/>
            <person name="Zhang H."/>
            <person name="Mckenzie M."/>
            <person name="Knabel M."/>
            <person name="Harris A."/>
            <person name="Allan A."/>
            <person name="Chen A."/>
            <person name="Janssen B."/>
            <person name="Plunkett B."/>
            <person name="Dwamena C."/>
            <person name="Voogd C."/>
            <person name="Leif D."/>
            <person name="Lafferty D."/>
            <person name="Souleyre E."/>
            <person name="Varkonyi-Gasic E."/>
            <person name="Gambi F."/>
            <person name="Hanley J."/>
            <person name="Yao J.-L."/>
            <person name="Cheung J."/>
            <person name="David K."/>
            <person name="Warren B."/>
            <person name="Marsh K."/>
            <person name="Snowden K."/>
            <person name="Lin-Wang K."/>
            <person name="Brian L."/>
            <person name="Martinez-Sanchez M."/>
            <person name="Wang M."/>
            <person name="Ileperuma N."/>
            <person name="Macnee N."/>
            <person name="Campin R."/>
            <person name="Mcatee P."/>
            <person name="Drummond R."/>
            <person name="Espley R."/>
            <person name="Ireland H."/>
            <person name="Wu R."/>
            <person name="Atkinson R."/>
            <person name="Karunairetnam S."/>
            <person name="Bulley S."/>
            <person name="Chunkath S."/>
            <person name="Hanley Z."/>
            <person name="Storey R."/>
            <person name="Thrimawithana A."/>
            <person name="Thomson S."/>
            <person name="David C."/>
            <person name="Testolin R."/>
        </authorList>
    </citation>
    <scope>NUCLEOTIDE SEQUENCE [LARGE SCALE GENOMIC DNA]</scope>
    <source>
        <strain evidence="4">cv. Red5</strain>
        <tissue evidence="3">Young leaf</tissue>
    </source>
</reference>
<keyword evidence="1" id="KW-0812">Transmembrane</keyword>
<evidence type="ECO:0000256" key="2">
    <source>
        <dbReference type="SAM" id="SignalP"/>
    </source>
</evidence>
<protein>
    <submittedName>
        <fullName evidence="3">Arabinogalactan protein 40</fullName>
    </submittedName>
</protein>
<comment type="caution">
    <text evidence="3">The sequence shown here is derived from an EMBL/GenBank/DDBJ whole genome shotgun (WGS) entry which is preliminary data.</text>
</comment>
<dbReference type="OrthoDB" id="851643at2759"/>
<name>A0A2R6RA80_ACTCC</name>
<dbReference type="Proteomes" id="UP000241394">
    <property type="component" value="Chromosome LG8"/>
</dbReference>
<organism evidence="3 4">
    <name type="scientific">Actinidia chinensis var. chinensis</name>
    <name type="common">Chinese soft-hair kiwi</name>
    <dbReference type="NCBI Taxonomy" id="1590841"/>
    <lineage>
        <taxon>Eukaryota</taxon>
        <taxon>Viridiplantae</taxon>
        <taxon>Streptophyta</taxon>
        <taxon>Embryophyta</taxon>
        <taxon>Tracheophyta</taxon>
        <taxon>Spermatophyta</taxon>
        <taxon>Magnoliopsida</taxon>
        <taxon>eudicotyledons</taxon>
        <taxon>Gunneridae</taxon>
        <taxon>Pentapetalae</taxon>
        <taxon>asterids</taxon>
        <taxon>Ericales</taxon>
        <taxon>Actinidiaceae</taxon>
        <taxon>Actinidia</taxon>
    </lineage>
</organism>
<sequence length="70" mass="7180">MAGMGSLHSFAFFFVVALIAIFSVTASAQDFESAPAPPPSMDTGSAYSLPISGAIVCSSVVLSFLALLKH</sequence>
<keyword evidence="1" id="KW-0472">Membrane</keyword>
<dbReference type="InParanoid" id="A0A2R6RA80"/>